<reference evidence="1 2" key="1">
    <citation type="submission" date="2017-04" db="EMBL/GenBank/DDBJ databases">
        <authorList>
            <person name="Afonso C.L."/>
            <person name="Miller P.J."/>
            <person name="Scott M.A."/>
            <person name="Spackman E."/>
            <person name="Goraichik I."/>
            <person name="Dimitrov K.M."/>
            <person name="Suarez D.L."/>
            <person name="Swayne D.E."/>
        </authorList>
    </citation>
    <scope>NUCLEOTIDE SEQUENCE [LARGE SCALE GENOMIC DNA]</scope>
    <source>
        <strain evidence="1 2">DSM 13146</strain>
    </source>
</reference>
<dbReference type="AlphaFoldDB" id="A0A1W1XR54"/>
<dbReference type="STRING" id="1121390.SAMN02746041_02613"/>
<keyword evidence="2" id="KW-1185">Reference proteome</keyword>
<organism evidence="1 2">
    <name type="scientific">Desulfacinum hydrothermale DSM 13146</name>
    <dbReference type="NCBI Taxonomy" id="1121390"/>
    <lineage>
        <taxon>Bacteria</taxon>
        <taxon>Pseudomonadati</taxon>
        <taxon>Thermodesulfobacteriota</taxon>
        <taxon>Syntrophobacteria</taxon>
        <taxon>Syntrophobacterales</taxon>
        <taxon>Syntrophobacteraceae</taxon>
        <taxon>Desulfacinum</taxon>
    </lineage>
</organism>
<dbReference type="Proteomes" id="UP000192783">
    <property type="component" value="Unassembled WGS sequence"/>
</dbReference>
<evidence type="ECO:0000313" key="1">
    <source>
        <dbReference type="EMBL" id="SMC26354.1"/>
    </source>
</evidence>
<sequence length="263" mass="29213">MKASSGNPTRLERSSAPVAFVTGKVDSLTFTLLHAMTFQGMEVNFLYDRAESGRRLSEISRMPGVRLSCVGNGRVDEAGAGRRVVVQGHPHLPSPKALEIAGHRVREPVTFITAGDRGQPRWSALKVQVKEFMALRRAGIPVGRVVYKDGYRGMDLYRALHRPRFICGFDVHSQFLTNPRLFELIFSPSWLPDEPRSFRISFLGSLDPRGAEGFCMSFDATSTGPRCFGTNTRTPPGRVCRRPTTCASCPNRILCCVLQAIPW</sequence>
<gene>
    <name evidence="1" type="ORF">SAMN02746041_02613</name>
</gene>
<protein>
    <submittedName>
        <fullName evidence="1">Uncharacterized protein</fullName>
    </submittedName>
</protein>
<evidence type="ECO:0000313" key="2">
    <source>
        <dbReference type="Proteomes" id="UP000192783"/>
    </source>
</evidence>
<dbReference type="EMBL" id="FWXF01000016">
    <property type="protein sequence ID" value="SMC26354.1"/>
    <property type="molecule type" value="Genomic_DNA"/>
</dbReference>
<name>A0A1W1XR54_9BACT</name>
<accession>A0A1W1XR54</accession>
<proteinExistence type="predicted"/>